<dbReference type="AlphaFoldDB" id="A0A8S9WUH1"/>
<dbReference type="EMBL" id="WIXP02000015">
    <property type="protein sequence ID" value="KAF6199476.1"/>
    <property type="molecule type" value="Genomic_DNA"/>
</dbReference>
<dbReference type="Proteomes" id="UP000466442">
    <property type="component" value="Unassembled WGS sequence"/>
</dbReference>
<reference evidence="2" key="1">
    <citation type="journal article" date="2021" name="Mol. Ecol. Resour.">
        <title>Apolygus lucorum genome provides insights into omnivorousness and mesophyll feeding.</title>
        <authorList>
            <person name="Liu Y."/>
            <person name="Liu H."/>
            <person name="Wang H."/>
            <person name="Huang T."/>
            <person name="Liu B."/>
            <person name="Yang B."/>
            <person name="Yin L."/>
            <person name="Li B."/>
            <person name="Zhang Y."/>
            <person name="Zhang S."/>
            <person name="Jiang F."/>
            <person name="Zhang X."/>
            <person name="Ren Y."/>
            <person name="Wang B."/>
            <person name="Wang S."/>
            <person name="Lu Y."/>
            <person name="Wu K."/>
            <person name="Fan W."/>
            <person name="Wang G."/>
        </authorList>
    </citation>
    <scope>NUCLEOTIDE SEQUENCE</scope>
    <source>
        <strain evidence="2">12Hb</strain>
    </source>
</reference>
<organism evidence="2 3">
    <name type="scientific">Apolygus lucorum</name>
    <name type="common">Small green plant bug</name>
    <name type="synonym">Lygocoris lucorum</name>
    <dbReference type="NCBI Taxonomy" id="248454"/>
    <lineage>
        <taxon>Eukaryota</taxon>
        <taxon>Metazoa</taxon>
        <taxon>Ecdysozoa</taxon>
        <taxon>Arthropoda</taxon>
        <taxon>Hexapoda</taxon>
        <taxon>Insecta</taxon>
        <taxon>Pterygota</taxon>
        <taxon>Neoptera</taxon>
        <taxon>Paraneoptera</taxon>
        <taxon>Hemiptera</taxon>
        <taxon>Heteroptera</taxon>
        <taxon>Panheteroptera</taxon>
        <taxon>Cimicomorpha</taxon>
        <taxon>Miridae</taxon>
        <taxon>Mirini</taxon>
        <taxon>Apolygus</taxon>
    </lineage>
</organism>
<evidence type="ECO:0000313" key="3">
    <source>
        <dbReference type="Proteomes" id="UP000466442"/>
    </source>
</evidence>
<feature type="compositionally biased region" description="Acidic residues" evidence="1">
    <location>
        <begin position="1"/>
        <end position="25"/>
    </location>
</feature>
<evidence type="ECO:0000256" key="1">
    <source>
        <dbReference type="SAM" id="MobiDB-lite"/>
    </source>
</evidence>
<comment type="caution">
    <text evidence="2">The sequence shown here is derived from an EMBL/GenBank/DDBJ whole genome shotgun (WGS) entry which is preliminary data.</text>
</comment>
<feature type="compositionally biased region" description="Basic and acidic residues" evidence="1">
    <location>
        <begin position="26"/>
        <end position="47"/>
    </location>
</feature>
<feature type="region of interest" description="Disordered" evidence="1">
    <location>
        <begin position="1"/>
        <end position="47"/>
    </location>
</feature>
<keyword evidence="3" id="KW-1185">Reference proteome</keyword>
<evidence type="ECO:0000313" key="2">
    <source>
        <dbReference type="EMBL" id="KAF6199476.1"/>
    </source>
</evidence>
<name>A0A8S9WUH1_APOLU</name>
<sequence length="76" mass="8681">MTTEELQEVLDDPTEELTEEELSELIDDHDKPEALEDSSREDAQKPEEHLQNILEVPLQIDAWNLRGQSPLDKGKG</sequence>
<accession>A0A8S9WUH1</accession>
<gene>
    <name evidence="2" type="ORF">GE061_007502</name>
</gene>
<proteinExistence type="predicted"/>
<protein>
    <submittedName>
        <fullName evidence="2">Uncharacterized protein</fullName>
    </submittedName>
</protein>